<dbReference type="InterPro" id="IPR036259">
    <property type="entry name" value="MFS_trans_sf"/>
</dbReference>
<keyword evidence="8" id="KW-1185">Reference proteome</keyword>
<feature type="transmembrane region" description="Helical" evidence="5">
    <location>
        <begin position="300"/>
        <end position="318"/>
    </location>
</feature>
<feature type="domain" description="Major facilitator superfamily (MFS) profile" evidence="6">
    <location>
        <begin position="66"/>
        <end position="532"/>
    </location>
</feature>
<name>A0A7R7XMQ6_9EURO</name>
<dbReference type="EMBL" id="AP024445">
    <property type="protein sequence ID" value="BCS23444.1"/>
    <property type="molecule type" value="Genomic_DNA"/>
</dbReference>
<dbReference type="PROSITE" id="PS50850">
    <property type="entry name" value="MFS"/>
    <property type="match status" value="1"/>
</dbReference>
<evidence type="ECO:0000256" key="2">
    <source>
        <dbReference type="ARBA" id="ARBA00022692"/>
    </source>
</evidence>
<evidence type="ECO:0000256" key="4">
    <source>
        <dbReference type="ARBA" id="ARBA00023136"/>
    </source>
</evidence>
<feature type="transmembrane region" description="Helical" evidence="5">
    <location>
        <begin position="65"/>
        <end position="89"/>
    </location>
</feature>
<dbReference type="Proteomes" id="UP000654913">
    <property type="component" value="Chromosome 3"/>
</dbReference>
<feature type="transmembrane region" description="Helical" evidence="5">
    <location>
        <begin position="191"/>
        <end position="213"/>
    </location>
</feature>
<feature type="transmembrane region" description="Helical" evidence="5">
    <location>
        <begin position="225"/>
        <end position="242"/>
    </location>
</feature>
<feature type="transmembrane region" description="Helical" evidence="5">
    <location>
        <begin position="101"/>
        <end position="120"/>
    </location>
</feature>
<dbReference type="InterPro" id="IPR020846">
    <property type="entry name" value="MFS_dom"/>
</dbReference>
<dbReference type="AlphaFoldDB" id="A0A7R7XMQ6"/>
<organism evidence="7 8">
    <name type="scientific">Aspergillus puulaauensis</name>
    <dbReference type="NCBI Taxonomy" id="1220207"/>
    <lineage>
        <taxon>Eukaryota</taxon>
        <taxon>Fungi</taxon>
        <taxon>Dikarya</taxon>
        <taxon>Ascomycota</taxon>
        <taxon>Pezizomycotina</taxon>
        <taxon>Eurotiomycetes</taxon>
        <taxon>Eurotiomycetidae</taxon>
        <taxon>Eurotiales</taxon>
        <taxon>Aspergillaceae</taxon>
        <taxon>Aspergillus</taxon>
    </lineage>
</organism>
<dbReference type="Gene3D" id="1.20.1250.20">
    <property type="entry name" value="MFS general substrate transporter like domains"/>
    <property type="match status" value="1"/>
</dbReference>
<comment type="subcellular location">
    <subcellularLocation>
        <location evidence="1">Membrane</location>
        <topology evidence="1">Multi-pass membrane protein</topology>
    </subcellularLocation>
</comment>
<evidence type="ECO:0000256" key="3">
    <source>
        <dbReference type="ARBA" id="ARBA00022989"/>
    </source>
</evidence>
<dbReference type="InterPro" id="IPR011701">
    <property type="entry name" value="MFS"/>
</dbReference>
<evidence type="ECO:0000313" key="8">
    <source>
        <dbReference type="Proteomes" id="UP000654913"/>
    </source>
</evidence>
<dbReference type="SUPFAM" id="SSF103473">
    <property type="entry name" value="MFS general substrate transporter"/>
    <property type="match status" value="1"/>
</dbReference>
<keyword evidence="3 5" id="KW-1133">Transmembrane helix</keyword>
<evidence type="ECO:0000259" key="6">
    <source>
        <dbReference type="PROSITE" id="PS50850"/>
    </source>
</evidence>
<dbReference type="PANTHER" id="PTHR23502:SF34">
    <property type="entry name" value="PROTEIN HOL1"/>
    <property type="match status" value="1"/>
</dbReference>
<keyword evidence="2 5" id="KW-0812">Transmembrane</keyword>
<reference evidence="7" key="2">
    <citation type="submission" date="2021-02" db="EMBL/GenBank/DDBJ databases">
        <title>Aspergillus puulaauensis MK2 genome sequence.</title>
        <authorList>
            <person name="Futagami T."/>
            <person name="Mori K."/>
            <person name="Kadooka C."/>
            <person name="Tanaka T."/>
        </authorList>
    </citation>
    <scope>NUCLEOTIDE SEQUENCE</scope>
    <source>
        <strain evidence="7">MK2</strain>
    </source>
</reference>
<dbReference type="PANTHER" id="PTHR23502">
    <property type="entry name" value="MAJOR FACILITATOR SUPERFAMILY"/>
    <property type="match status" value="1"/>
</dbReference>
<feature type="transmembrane region" description="Helical" evidence="5">
    <location>
        <begin position="132"/>
        <end position="155"/>
    </location>
</feature>
<feature type="transmembrane region" description="Helical" evidence="5">
    <location>
        <begin position="338"/>
        <end position="362"/>
    </location>
</feature>
<evidence type="ECO:0000256" key="5">
    <source>
        <dbReference type="SAM" id="Phobius"/>
    </source>
</evidence>
<dbReference type="GO" id="GO:0022857">
    <property type="term" value="F:transmembrane transporter activity"/>
    <property type="evidence" value="ECO:0007669"/>
    <property type="project" value="InterPro"/>
</dbReference>
<proteinExistence type="predicted"/>
<gene>
    <name evidence="7" type="ORF">APUU_31669S</name>
</gene>
<protein>
    <recommendedName>
        <fullName evidence="6">Major facilitator superfamily (MFS) profile domain-containing protein</fullName>
    </recommendedName>
</protein>
<dbReference type="GO" id="GO:0005886">
    <property type="term" value="C:plasma membrane"/>
    <property type="evidence" value="ECO:0007669"/>
    <property type="project" value="TreeGrafter"/>
</dbReference>
<feature type="transmembrane region" description="Helical" evidence="5">
    <location>
        <begin position="161"/>
        <end position="184"/>
    </location>
</feature>
<accession>A0A7R7XMQ6</accession>
<dbReference type="GeneID" id="64973449"/>
<feature type="transmembrane region" description="Helical" evidence="5">
    <location>
        <begin position="495"/>
        <end position="515"/>
    </location>
</feature>
<sequence length="532" mass="58499">MYEKAKNNPHLDPDMALDTEKDAWQHKDDASTTPNLKMRDGIILMPQPSDDPTDPLNWSWLRKHAAMFTISYLALICYVAVTTLVTGTVPVAKSLGVSKSTAVYLGNTPVALYGVAPWLWSPLSHFLGRRPVLLACNAIAMVGAVVVATSQTYAACIVGRVILGAGGSAFWTLGPASIGDMFFLHEKGKKIGISTLAIVVSPFLGTIIGGPIIEDPNLGWRASQWIPLVCMGAGFIMQVFFLPETIYIREAANTNSSVTEIKKPTLWARYGIHIPKRREENNHSFFFIATRPIILCKYPAVMLSAFWFGIAYMMHVGITAEIPLVFEADYNFSVLDVGLTGFSGLIGALVGEAYAGPALDFIVKHTMKQGREWQPEYRLQAIWPALITVPGGLIMFGASLQFGNAWITPLVGQAVYIFGIEIATTVVYGQHPIPLVTKDQRANYETGSQTYILECYPRQGAEANLVFNLIRNIFSYTAPFFLQPMIAKMGMTSTFGLFAALTVFFFPFTIGILIWRGKEIRDKGGDPGWSRG</sequence>
<dbReference type="KEGG" id="apuu:APUU_31669S"/>
<evidence type="ECO:0000256" key="1">
    <source>
        <dbReference type="ARBA" id="ARBA00004141"/>
    </source>
</evidence>
<dbReference type="OrthoDB" id="2585655at2759"/>
<evidence type="ECO:0000313" key="7">
    <source>
        <dbReference type="EMBL" id="BCS23444.1"/>
    </source>
</evidence>
<reference evidence="7" key="1">
    <citation type="submission" date="2021-01" db="EMBL/GenBank/DDBJ databases">
        <authorList>
            <consortium name="Aspergillus puulaauensis MK2 genome sequencing consortium"/>
            <person name="Kazuki M."/>
            <person name="Futagami T."/>
        </authorList>
    </citation>
    <scope>NUCLEOTIDE SEQUENCE</scope>
    <source>
        <strain evidence="7">MK2</strain>
    </source>
</reference>
<keyword evidence="4 5" id="KW-0472">Membrane</keyword>
<dbReference type="RefSeq" id="XP_041555638.1">
    <property type="nucleotide sequence ID" value="XM_041702899.1"/>
</dbReference>
<feature type="transmembrane region" description="Helical" evidence="5">
    <location>
        <begin position="382"/>
        <end position="402"/>
    </location>
</feature>
<dbReference type="Pfam" id="PF07690">
    <property type="entry name" value="MFS_1"/>
    <property type="match status" value="1"/>
</dbReference>